<evidence type="ECO:0000259" key="2">
    <source>
        <dbReference type="Pfam" id="PF01261"/>
    </source>
</evidence>
<gene>
    <name evidence="3" type="ORF">EKK97_10005</name>
</gene>
<keyword evidence="3" id="KW-0413">Isomerase</keyword>
<dbReference type="Gene3D" id="3.20.20.150">
    <property type="entry name" value="Divalent-metal-dependent TIM barrel enzymes"/>
    <property type="match status" value="1"/>
</dbReference>
<evidence type="ECO:0000256" key="1">
    <source>
        <dbReference type="SAM" id="MobiDB-lite"/>
    </source>
</evidence>
<organism evidence="3 4">
    <name type="scientific">Billgrantia tianxiuensis</name>
    <dbReference type="NCBI Taxonomy" id="2497861"/>
    <lineage>
        <taxon>Bacteria</taxon>
        <taxon>Pseudomonadati</taxon>
        <taxon>Pseudomonadota</taxon>
        <taxon>Gammaproteobacteria</taxon>
        <taxon>Oceanospirillales</taxon>
        <taxon>Halomonadaceae</taxon>
        <taxon>Billgrantia</taxon>
    </lineage>
</organism>
<dbReference type="Pfam" id="PF01261">
    <property type="entry name" value="AP_endonuc_2"/>
    <property type="match status" value="1"/>
</dbReference>
<feature type="region of interest" description="Disordered" evidence="1">
    <location>
        <begin position="198"/>
        <end position="219"/>
    </location>
</feature>
<dbReference type="OrthoDB" id="9780241at2"/>
<evidence type="ECO:0000313" key="4">
    <source>
        <dbReference type="Proteomes" id="UP000464013"/>
    </source>
</evidence>
<keyword evidence="4" id="KW-1185">Reference proteome</keyword>
<reference evidence="3 4" key="1">
    <citation type="submission" date="2019-01" db="EMBL/GenBank/DDBJ databases">
        <title>Complete genome of a denitifying bacterium Halomons sp. BC-M4-5.</title>
        <authorList>
            <person name="Wang L."/>
            <person name="Shao Z."/>
        </authorList>
    </citation>
    <scope>NUCLEOTIDE SEQUENCE [LARGE SCALE GENOMIC DNA]</scope>
    <source>
        <strain evidence="3 4">BC-M4-5</strain>
    </source>
</reference>
<accession>A0A6I6SH89</accession>
<dbReference type="GO" id="GO:0016853">
    <property type="term" value="F:isomerase activity"/>
    <property type="evidence" value="ECO:0007669"/>
    <property type="project" value="UniProtKB-KW"/>
</dbReference>
<dbReference type="PANTHER" id="PTHR12110">
    <property type="entry name" value="HYDROXYPYRUVATE ISOMERASE"/>
    <property type="match status" value="1"/>
</dbReference>
<proteinExistence type="predicted"/>
<dbReference type="Proteomes" id="UP000464013">
    <property type="component" value="Chromosome"/>
</dbReference>
<dbReference type="InterPro" id="IPR013022">
    <property type="entry name" value="Xyl_isomerase-like_TIM-brl"/>
</dbReference>
<evidence type="ECO:0000313" key="3">
    <source>
        <dbReference type="EMBL" id="QHC49869.1"/>
    </source>
</evidence>
<dbReference type="InterPro" id="IPR036237">
    <property type="entry name" value="Xyl_isomerase-like_sf"/>
</dbReference>
<protein>
    <submittedName>
        <fullName evidence="3">Sugar phosphate isomerase/epimerase</fullName>
    </submittedName>
</protein>
<dbReference type="RefSeq" id="WP_159551557.1">
    <property type="nucleotide sequence ID" value="NZ_CP035042.1"/>
</dbReference>
<dbReference type="InterPro" id="IPR050312">
    <property type="entry name" value="IolE/XylAMocC-like"/>
</dbReference>
<feature type="domain" description="Xylose isomerase-like TIM barrel" evidence="2">
    <location>
        <begin position="18"/>
        <end position="200"/>
    </location>
</feature>
<sequence>MRHSIATLSLSGSLPEKLQAIAAAGFDGCELFENDLLSYPGRPDEIRRMVEDLGLTIEIFQPFRDFEGVHPEQLERNLVRAEHKFDLMEQLGVELMLVCSNAQPDVSGDPALVAEQLHRLAERAAARGLRVGFEALSWGTQINRYAQAWAAVEAADHPSLGLILDSYHTLALDDAITPITELPGEKIFFLQLSDAPRESTRPRGTAAPCAHSPASANMT</sequence>
<dbReference type="EMBL" id="CP035042">
    <property type="protein sequence ID" value="QHC49869.1"/>
    <property type="molecule type" value="Genomic_DNA"/>
</dbReference>
<dbReference type="AlphaFoldDB" id="A0A6I6SH89"/>
<name>A0A6I6SH89_9GAMM</name>
<dbReference type="SUPFAM" id="SSF51658">
    <property type="entry name" value="Xylose isomerase-like"/>
    <property type="match status" value="1"/>
</dbReference>
<dbReference type="PANTHER" id="PTHR12110:SF21">
    <property type="entry name" value="XYLOSE ISOMERASE-LIKE TIM BARREL DOMAIN-CONTAINING PROTEIN"/>
    <property type="match status" value="1"/>
</dbReference>
<dbReference type="KEGG" id="htx:EKK97_10005"/>